<sequence length="198" mass="22275">MEINLKDAHMEVKKIIGRDSGFVVVEIPFTPVQSLSMKRIFGTLNGLPKEVMWTQFGEESDYVVLLDNKLGQVEFHGGYVHNGLLKATDWVFDAEYEAFRELVEENPTHMLIFTGYSLGAGVVLAGKTLIFSGHNYIGSEHLLLGENQRILKRPLSMLVMAIGVKQKEIVNKIVEKFAEQSLSQGCKSWEESKEEKLG</sequence>
<organism evidence="3 4">
    <name type="scientific">Mucuna pruriens</name>
    <name type="common">Velvet bean</name>
    <name type="synonym">Dolichos pruriens</name>
    <dbReference type="NCBI Taxonomy" id="157652"/>
    <lineage>
        <taxon>Eukaryota</taxon>
        <taxon>Viridiplantae</taxon>
        <taxon>Streptophyta</taxon>
        <taxon>Embryophyta</taxon>
        <taxon>Tracheophyta</taxon>
        <taxon>Spermatophyta</taxon>
        <taxon>Magnoliopsida</taxon>
        <taxon>eudicotyledons</taxon>
        <taxon>Gunneridae</taxon>
        <taxon>Pentapetalae</taxon>
        <taxon>rosids</taxon>
        <taxon>fabids</taxon>
        <taxon>Fabales</taxon>
        <taxon>Fabaceae</taxon>
        <taxon>Papilionoideae</taxon>
        <taxon>50 kb inversion clade</taxon>
        <taxon>NPAAA clade</taxon>
        <taxon>indigoferoid/millettioid clade</taxon>
        <taxon>Phaseoleae</taxon>
        <taxon>Mucuna</taxon>
    </lineage>
</organism>
<gene>
    <name evidence="3" type="primary">clpC</name>
    <name evidence="3" type="ORF">CR513_07909</name>
</gene>
<name>A0A371HYN3_MUCPR</name>
<evidence type="ECO:0000313" key="4">
    <source>
        <dbReference type="Proteomes" id="UP000257109"/>
    </source>
</evidence>
<dbReference type="Pfam" id="PF01764">
    <property type="entry name" value="Lipase_3"/>
    <property type="match status" value="1"/>
</dbReference>
<dbReference type="Proteomes" id="UP000257109">
    <property type="component" value="Unassembled WGS sequence"/>
</dbReference>
<keyword evidence="4" id="KW-1185">Reference proteome</keyword>
<dbReference type="STRING" id="157652.A0A371HYN3"/>
<dbReference type="InterPro" id="IPR029058">
    <property type="entry name" value="AB_hydrolase_fold"/>
</dbReference>
<feature type="non-terminal residue" evidence="3">
    <location>
        <position position="1"/>
    </location>
</feature>
<proteinExistence type="predicted"/>
<evidence type="ECO:0000313" key="3">
    <source>
        <dbReference type="EMBL" id="RDY07916.1"/>
    </source>
</evidence>
<accession>A0A371HYN3</accession>
<evidence type="ECO:0000256" key="1">
    <source>
        <dbReference type="ARBA" id="ARBA00022801"/>
    </source>
</evidence>
<dbReference type="Gene3D" id="3.40.50.1820">
    <property type="entry name" value="alpha/beta hydrolase"/>
    <property type="match status" value="1"/>
</dbReference>
<dbReference type="PANTHER" id="PTHR46398">
    <property type="entry name" value="ALPHA/BETA-HYDROLASES SUPERFAMILY PROTEIN"/>
    <property type="match status" value="1"/>
</dbReference>
<dbReference type="EMBL" id="QJKJ01001376">
    <property type="protein sequence ID" value="RDY07916.1"/>
    <property type="molecule type" value="Genomic_DNA"/>
</dbReference>
<dbReference type="OrthoDB" id="438440at2759"/>
<dbReference type="GO" id="GO:0006629">
    <property type="term" value="P:lipid metabolic process"/>
    <property type="evidence" value="ECO:0007669"/>
    <property type="project" value="InterPro"/>
</dbReference>
<reference evidence="3" key="1">
    <citation type="submission" date="2018-05" db="EMBL/GenBank/DDBJ databases">
        <title>Draft genome of Mucuna pruriens seed.</title>
        <authorList>
            <person name="Nnadi N.E."/>
            <person name="Vos R."/>
            <person name="Hasami M.H."/>
            <person name="Devisetty U.K."/>
            <person name="Aguiy J.C."/>
        </authorList>
    </citation>
    <scope>NUCLEOTIDE SEQUENCE [LARGE SCALE GENOMIC DNA]</scope>
    <source>
        <strain evidence="3">JCA_2017</strain>
    </source>
</reference>
<comment type="caution">
    <text evidence="3">The sequence shown here is derived from an EMBL/GenBank/DDBJ whole genome shotgun (WGS) entry which is preliminary data.</text>
</comment>
<dbReference type="PANTHER" id="PTHR46398:SF5">
    <property type="entry name" value="ALPHA_BETA-HYDROLASES SUPERFAMILY PROTEIN"/>
    <property type="match status" value="1"/>
</dbReference>
<evidence type="ECO:0000259" key="2">
    <source>
        <dbReference type="Pfam" id="PF01764"/>
    </source>
</evidence>
<protein>
    <submittedName>
        <fullName evidence="3">ATP-dependent Clp protease ATP-binding subunit ClpA-like protein</fullName>
    </submittedName>
</protein>
<keyword evidence="1" id="KW-0378">Hydrolase</keyword>
<dbReference type="AlphaFoldDB" id="A0A371HYN3"/>
<dbReference type="GO" id="GO:0005524">
    <property type="term" value="F:ATP binding"/>
    <property type="evidence" value="ECO:0007669"/>
    <property type="project" value="UniProtKB-KW"/>
</dbReference>
<dbReference type="GO" id="GO:0008233">
    <property type="term" value="F:peptidase activity"/>
    <property type="evidence" value="ECO:0007669"/>
    <property type="project" value="UniProtKB-KW"/>
</dbReference>
<feature type="domain" description="Fungal lipase-type" evidence="2">
    <location>
        <begin position="59"/>
        <end position="123"/>
    </location>
</feature>
<dbReference type="InterPro" id="IPR002921">
    <property type="entry name" value="Fungal_lipase-type"/>
</dbReference>
<dbReference type="SUPFAM" id="SSF53474">
    <property type="entry name" value="alpha/beta-Hydrolases"/>
    <property type="match status" value="1"/>
</dbReference>
<dbReference type="GO" id="GO:0006508">
    <property type="term" value="P:proteolysis"/>
    <property type="evidence" value="ECO:0007669"/>
    <property type="project" value="UniProtKB-KW"/>
</dbReference>